<accession>A0A383WJY7</accession>
<evidence type="ECO:0000256" key="1">
    <source>
        <dbReference type="SAM" id="MobiDB-lite"/>
    </source>
</evidence>
<dbReference type="EMBL" id="FNXT01001294">
    <property type="protein sequence ID" value="SZX77775.1"/>
    <property type="molecule type" value="Genomic_DNA"/>
</dbReference>
<reference evidence="2 3" key="1">
    <citation type="submission" date="2016-10" db="EMBL/GenBank/DDBJ databases">
        <authorList>
            <person name="Cai Z."/>
        </authorList>
    </citation>
    <scope>NUCLEOTIDE SEQUENCE [LARGE SCALE GENOMIC DNA]</scope>
</reference>
<keyword evidence="3" id="KW-1185">Reference proteome</keyword>
<name>A0A383WJY7_TETOB</name>
<proteinExistence type="predicted"/>
<feature type="region of interest" description="Disordered" evidence="1">
    <location>
        <begin position="1"/>
        <end position="21"/>
    </location>
</feature>
<organism evidence="2 3">
    <name type="scientific">Tetradesmus obliquus</name>
    <name type="common">Green alga</name>
    <name type="synonym">Acutodesmus obliquus</name>
    <dbReference type="NCBI Taxonomy" id="3088"/>
    <lineage>
        <taxon>Eukaryota</taxon>
        <taxon>Viridiplantae</taxon>
        <taxon>Chlorophyta</taxon>
        <taxon>core chlorophytes</taxon>
        <taxon>Chlorophyceae</taxon>
        <taxon>CS clade</taxon>
        <taxon>Sphaeropleales</taxon>
        <taxon>Scenedesmaceae</taxon>
        <taxon>Tetradesmus</taxon>
    </lineage>
</organism>
<sequence>MSPQRGRLGGLHHQQLSGRLQRRHLRGNRAAPVGSRVQATAAAGPHALRQAARCQHDLQHRAADGSISERQVDLIFPASERTVLRLMQAWWDRKGGKPSKRQAAAARGAAEHKAMPTRFYTNLLLLLFWQAQLMVALTQLNTHMLASKAAGAPNWFHPGSLTSGAQYSNTSPAMLATQAAYGTLAAARHLYTGGRPAECCRLRWGDTGVLYGIRSFIPARA</sequence>
<gene>
    <name evidence="2" type="ORF">BQ4739_LOCUS18115</name>
</gene>
<protein>
    <submittedName>
        <fullName evidence="2">Uncharacterized protein</fullName>
    </submittedName>
</protein>
<dbReference type="Proteomes" id="UP000256970">
    <property type="component" value="Unassembled WGS sequence"/>
</dbReference>
<evidence type="ECO:0000313" key="2">
    <source>
        <dbReference type="EMBL" id="SZX77775.1"/>
    </source>
</evidence>
<dbReference type="AlphaFoldDB" id="A0A383WJY7"/>
<evidence type="ECO:0000313" key="3">
    <source>
        <dbReference type="Proteomes" id="UP000256970"/>
    </source>
</evidence>